<dbReference type="Pfam" id="PF25681">
    <property type="entry name" value="Phage_TTP_17"/>
    <property type="match status" value="1"/>
</dbReference>
<reference evidence="1 2" key="1">
    <citation type="journal article" date="2017" name="Elife">
        <title>Extensive horizontal gene transfer in cheese-associated bacteria.</title>
        <authorList>
            <person name="Bonham K.S."/>
            <person name="Wolfe B.E."/>
            <person name="Dutton R.J."/>
        </authorList>
    </citation>
    <scope>NUCLEOTIDE SEQUENCE [LARGE SCALE GENOMIC DNA]</scope>
    <source>
        <strain evidence="1 2">JB182</strain>
    </source>
</reference>
<organism evidence="1 2">
    <name type="scientific">Glutamicibacter arilaitensis</name>
    <dbReference type="NCBI Taxonomy" id="256701"/>
    <lineage>
        <taxon>Bacteria</taxon>
        <taxon>Bacillati</taxon>
        <taxon>Actinomycetota</taxon>
        <taxon>Actinomycetes</taxon>
        <taxon>Micrococcales</taxon>
        <taxon>Micrococcaceae</taxon>
        <taxon>Glutamicibacter</taxon>
    </lineage>
</organism>
<protein>
    <recommendedName>
        <fullName evidence="3">Phage tail protein</fullName>
    </recommendedName>
</protein>
<comment type="caution">
    <text evidence="1">The sequence shown here is derived from an EMBL/GenBank/DDBJ whole genome shotgun (WGS) entry which is preliminary data.</text>
</comment>
<evidence type="ECO:0000313" key="2">
    <source>
        <dbReference type="Proteomes" id="UP000235739"/>
    </source>
</evidence>
<dbReference type="RefSeq" id="WP_102598100.1">
    <property type="nucleotide sequence ID" value="NZ_JBQDKG010000009.1"/>
</dbReference>
<sequence length="192" mass="20784">MVNAQNVLVGAPDQKTTGAILSAVLETELPTSPLETPDPAFQSSGYISESGLTVTPERSTSSIKDWSGAIIRQLLEEFNGTLAWEHLETNKQSLATYFGDDNVTVASATAETGEQMTAVLGAFELPRKSWLFRIKDGKKRVLIKVPDGQVTEQGEVSFIKTGAILWPVTLTTYPDSEGNNIYIITDDGEFAA</sequence>
<name>A0A2N7S647_9MICC</name>
<dbReference type="InterPro" id="IPR058154">
    <property type="entry name" value="Bxb1_TTP-like"/>
</dbReference>
<dbReference type="EMBL" id="PNQX01000001">
    <property type="protein sequence ID" value="PMQ21619.1"/>
    <property type="molecule type" value="Genomic_DNA"/>
</dbReference>
<gene>
    <name evidence="1" type="ORF">CIK84_08845</name>
</gene>
<evidence type="ECO:0000313" key="1">
    <source>
        <dbReference type="EMBL" id="PMQ21619.1"/>
    </source>
</evidence>
<dbReference type="Proteomes" id="UP000235739">
    <property type="component" value="Unassembled WGS sequence"/>
</dbReference>
<evidence type="ECO:0008006" key="3">
    <source>
        <dbReference type="Google" id="ProtNLM"/>
    </source>
</evidence>
<proteinExistence type="predicted"/>
<dbReference type="AlphaFoldDB" id="A0A2N7S647"/>
<accession>A0A2N7S647</accession>